<reference evidence="2 3" key="1">
    <citation type="submission" date="2019-06" db="EMBL/GenBank/DDBJ databases">
        <title>Thermomonas aquatica sp. nov., isolated from an industrial wastewater treatment plant.</title>
        <authorList>
            <person name="Jeon J.H."/>
            <person name="Park D.-S."/>
        </authorList>
    </citation>
    <scope>NUCLEOTIDE SEQUENCE [LARGE SCALE GENOMIC DNA]</scope>
    <source>
        <strain evidence="2 3">SY21</strain>
    </source>
</reference>
<keyword evidence="3" id="KW-1185">Reference proteome</keyword>
<dbReference type="Proteomes" id="UP000308149">
    <property type="component" value="Chromosome"/>
</dbReference>
<evidence type="ECO:0000313" key="3">
    <source>
        <dbReference type="Proteomes" id="UP000308149"/>
    </source>
</evidence>
<evidence type="ECO:0000256" key="1">
    <source>
        <dbReference type="SAM" id="Coils"/>
    </source>
</evidence>
<sequence length="302" mass="32441">MLLLLFAIALAAAAWYGLQQWRSQQARIAEQALQLREAEQARIDALRNAQQAQAQRLQQAEATNRVLRDELLGIGQRAALLEDSVSKLADPDRHGAQSLRLDEIELLLGIGQQRLQLADDVDGARRALALAAPLLAGIDDPAYLNLRQTLAQEQAAMEALGADPRVHANALLEKLTTGVQAAPSAGTASDARAPWYERLLARVIRVQPTAGSGLQQRPDREAALAALQVEASLARAAIERRDGAALGIALARIDAGLQRLLAGSPALPQKRRVVAELRASPLRADSPLSGTTLQQLRALRGQ</sequence>
<protein>
    <recommendedName>
        <fullName evidence="4">Uroporphyrin-3 C-methyltransferase</fullName>
    </recommendedName>
</protein>
<evidence type="ECO:0008006" key="4">
    <source>
        <dbReference type="Google" id="ProtNLM"/>
    </source>
</evidence>
<name>A0A5B7ZTI5_9GAMM</name>
<dbReference type="KEGG" id="thes:FHQ07_09210"/>
<dbReference type="PANTHER" id="PTHR38043:SF1">
    <property type="entry name" value="PROTEIN HEMX"/>
    <property type="match status" value="1"/>
</dbReference>
<gene>
    <name evidence="2" type="ORF">FHQ07_09210</name>
</gene>
<dbReference type="Pfam" id="PF04375">
    <property type="entry name" value="HemX"/>
    <property type="match status" value="1"/>
</dbReference>
<dbReference type="EMBL" id="CP040871">
    <property type="protein sequence ID" value="QDA58514.1"/>
    <property type="molecule type" value="Genomic_DNA"/>
</dbReference>
<proteinExistence type="predicted"/>
<dbReference type="AlphaFoldDB" id="A0A5B7ZTI5"/>
<feature type="coiled-coil region" evidence="1">
    <location>
        <begin position="28"/>
        <end position="70"/>
    </location>
</feature>
<organism evidence="2 3">
    <name type="scientific">Thermomonas aquatica</name>
    <dbReference type="NCBI Taxonomy" id="2202149"/>
    <lineage>
        <taxon>Bacteria</taxon>
        <taxon>Pseudomonadati</taxon>
        <taxon>Pseudomonadota</taxon>
        <taxon>Gammaproteobacteria</taxon>
        <taxon>Lysobacterales</taxon>
        <taxon>Lysobacteraceae</taxon>
        <taxon>Thermomonas</taxon>
    </lineage>
</organism>
<dbReference type="OrthoDB" id="6028255at2"/>
<accession>A0A5B7ZTI5</accession>
<evidence type="ECO:0000313" key="2">
    <source>
        <dbReference type="EMBL" id="QDA58514.1"/>
    </source>
</evidence>
<dbReference type="PANTHER" id="PTHR38043">
    <property type="entry name" value="PROTEIN HEMX"/>
    <property type="match status" value="1"/>
</dbReference>
<dbReference type="InterPro" id="IPR007470">
    <property type="entry name" value="HemX"/>
</dbReference>
<keyword evidence="1" id="KW-0175">Coiled coil</keyword>